<gene>
    <name evidence="1" type="ORF">ACHAWU_009337</name>
</gene>
<dbReference type="Proteomes" id="UP001530293">
    <property type="component" value="Unassembled WGS sequence"/>
</dbReference>
<sequence>MDAADLAREVCAYNQLLDRPSRLVLAVIPVGTIRMAKEFTLKVTAPVENGSQIVRCEIPSFPPPRSRRTVLDYEFTNLEGVAACIEGYMLNNNIHELRLFEVTNGEFFENDSLVGKWSFNNENERVNDSRLQRILSILKSLFILG</sequence>
<keyword evidence="2" id="KW-1185">Reference proteome</keyword>
<name>A0ABD3N596_9STRA</name>
<evidence type="ECO:0000313" key="1">
    <source>
        <dbReference type="EMBL" id="KAL3770498.1"/>
    </source>
</evidence>
<protein>
    <submittedName>
        <fullName evidence="1">Uncharacterized protein</fullName>
    </submittedName>
</protein>
<accession>A0ABD3N596</accession>
<dbReference type="EMBL" id="JALLBG020000040">
    <property type="protein sequence ID" value="KAL3770498.1"/>
    <property type="molecule type" value="Genomic_DNA"/>
</dbReference>
<comment type="caution">
    <text evidence="1">The sequence shown here is derived from an EMBL/GenBank/DDBJ whole genome shotgun (WGS) entry which is preliminary data.</text>
</comment>
<dbReference type="AlphaFoldDB" id="A0ABD3N596"/>
<proteinExistence type="predicted"/>
<reference evidence="1 2" key="1">
    <citation type="submission" date="2024-10" db="EMBL/GenBank/DDBJ databases">
        <title>Updated reference genomes for cyclostephanoid diatoms.</title>
        <authorList>
            <person name="Roberts W.R."/>
            <person name="Alverson A.J."/>
        </authorList>
    </citation>
    <scope>NUCLEOTIDE SEQUENCE [LARGE SCALE GENOMIC DNA]</scope>
    <source>
        <strain evidence="1 2">AJA232-27</strain>
    </source>
</reference>
<evidence type="ECO:0000313" key="2">
    <source>
        <dbReference type="Proteomes" id="UP001530293"/>
    </source>
</evidence>
<organism evidence="1 2">
    <name type="scientific">Discostella pseudostelligera</name>
    <dbReference type="NCBI Taxonomy" id="259834"/>
    <lineage>
        <taxon>Eukaryota</taxon>
        <taxon>Sar</taxon>
        <taxon>Stramenopiles</taxon>
        <taxon>Ochrophyta</taxon>
        <taxon>Bacillariophyta</taxon>
        <taxon>Coscinodiscophyceae</taxon>
        <taxon>Thalassiosirophycidae</taxon>
        <taxon>Stephanodiscales</taxon>
        <taxon>Stephanodiscaceae</taxon>
        <taxon>Discostella</taxon>
    </lineage>
</organism>